<evidence type="ECO:0000256" key="1">
    <source>
        <dbReference type="SAM" id="MobiDB-lite"/>
    </source>
</evidence>
<dbReference type="KEGG" id="nch:A0U93_01175"/>
<name>A0A1U9KTY7_9PROT</name>
<evidence type="ECO:0000313" key="3">
    <source>
        <dbReference type="Proteomes" id="UP000188604"/>
    </source>
</evidence>
<sequence>MSPSGKTGGSSHNPGSFGADREKASSAGQKGGQHSAGAKKEHSGSGNFADNPEKASEAGHKGGKASHKS</sequence>
<dbReference type="AlphaFoldDB" id="A0A1U9KTY7"/>
<dbReference type="EMBL" id="CP014691">
    <property type="protein sequence ID" value="AQS89177.1"/>
    <property type="molecule type" value="Genomic_DNA"/>
</dbReference>
<dbReference type="Pfam" id="PF10685">
    <property type="entry name" value="KGG"/>
    <property type="match status" value="2"/>
</dbReference>
<protein>
    <recommendedName>
        <fullName evidence="4">Stress-induced protein</fullName>
    </recommendedName>
</protein>
<organism evidence="2 3">
    <name type="scientific">Neoasaia chiangmaiensis</name>
    <dbReference type="NCBI Taxonomy" id="320497"/>
    <lineage>
        <taxon>Bacteria</taxon>
        <taxon>Pseudomonadati</taxon>
        <taxon>Pseudomonadota</taxon>
        <taxon>Alphaproteobacteria</taxon>
        <taxon>Acetobacterales</taxon>
        <taxon>Acetobacteraceae</taxon>
        <taxon>Neoasaia</taxon>
    </lineage>
</organism>
<gene>
    <name evidence="2" type="ORF">A0U93_01175</name>
</gene>
<evidence type="ECO:0008006" key="4">
    <source>
        <dbReference type="Google" id="ProtNLM"/>
    </source>
</evidence>
<keyword evidence="3" id="KW-1185">Reference proteome</keyword>
<feature type="region of interest" description="Disordered" evidence="1">
    <location>
        <begin position="1"/>
        <end position="69"/>
    </location>
</feature>
<proteinExistence type="predicted"/>
<evidence type="ECO:0000313" key="2">
    <source>
        <dbReference type="EMBL" id="AQS89177.1"/>
    </source>
</evidence>
<feature type="compositionally biased region" description="Polar residues" evidence="1">
    <location>
        <begin position="1"/>
        <end position="14"/>
    </location>
</feature>
<dbReference type="Proteomes" id="UP000188604">
    <property type="component" value="Chromosome"/>
</dbReference>
<feature type="compositionally biased region" description="Basic and acidic residues" evidence="1">
    <location>
        <begin position="51"/>
        <end position="60"/>
    </location>
</feature>
<accession>A0A1U9KTY7</accession>
<reference evidence="2 3" key="1">
    <citation type="submission" date="2016-03" db="EMBL/GenBank/DDBJ databases">
        <title>Acetic acid bacteria sequencing.</title>
        <authorList>
            <person name="Brandt J."/>
            <person name="Jakob F."/>
            <person name="Vogel R.F."/>
        </authorList>
    </citation>
    <scope>NUCLEOTIDE SEQUENCE [LARGE SCALE GENOMIC DNA]</scope>
    <source>
        <strain evidence="2 3">NBRC 101099</strain>
    </source>
</reference>
<dbReference type="InterPro" id="IPR019626">
    <property type="entry name" value="Stress-induced_KGG_rpt"/>
</dbReference>